<evidence type="ECO:0000313" key="7">
    <source>
        <dbReference type="Proteomes" id="UP001489509"/>
    </source>
</evidence>
<dbReference type="Pfam" id="PF00155">
    <property type="entry name" value="Aminotran_1_2"/>
    <property type="match status" value="1"/>
</dbReference>
<dbReference type="Proteomes" id="UP001489509">
    <property type="component" value="Unassembled WGS sequence"/>
</dbReference>
<comment type="cofactor">
    <cofactor evidence="1">
        <name>pyridoxal 5'-phosphate</name>
        <dbReference type="ChEBI" id="CHEBI:597326"/>
    </cofactor>
</comment>
<dbReference type="InterPro" id="IPR015422">
    <property type="entry name" value="PyrdxlP-dep_Trfase_small"/>
</dbReference>
<dbReference type="CDD" id="cd00609">
    <property type="entry name" value="AAT_like"/>
    <property type="match status" value="1"/>
</dbReference>
<evidence type="ECO:0000256" key="4">
    <source>
        <dbReference type="ARBA" id="ARBA00022898"/>
    </source>
</evidence>
<dbReference type="GO" id="GO:0008483">
    <property type="term" value="F:transaminase activity"/>
    <property type="evidence" value="ECO:0007669"/>
    <property type="project" value="UniProtKB-KW"/>
</dbReference>
<evidence type="ECO:0000256" key="3">
    <source>
        <dbReference type="ARBA" id="ARBA00022679"/>
    </source>
</evidence>
<dbReference type="InterPro" id="IPR004839">
    <property type="entry name" value="Aminotransferase_I/II_large"/>
</dbReference>
<dbReference type="RefSeq" id="WP_349218962.1">
    <property type="nucleotide sequence ID" value="NZ_JBBMFD010000008.1"/>
</dbReference>
<comment type="caution">
    <text evidence="6">The sequence shown here is derived from an EMBL/GenBank/DDBJ whole genome shotgun (WGS) entry which is preliminary data.</text>
</comment>
<dbReference type="InterPro" id="IPR050859">
    <property type="entry name" value="Class-I_PLP-dep_aminotransf"/>
</dbReference>
<keyword evidence="3" id="KW-0808">Transferase</keyword>
<dbReference type="Gene3D" id="3.40.640.10">
    <property type="entry name" value="Type I PLP-dependent aspartate aminotransferase-like (Major domain)"/>
    <property type="match status" value="1"/>
</dbReference>
<dbReference type="PANTHER" id="PTHR42790:SF19">
    <property type="entry name" value="KYNURENINE_ALPHA-AMINOADIPATE AMINOTRANSFERASE, MITOCHONDRIAL"/>
    <property type="match status" value="1"/>
</dbReference>
<accession>A0ABV1E109</accession>
<keyword evidence="2 6" id="KW-0032">Aminotransferase</keyword>
<protein>
    <submittedName>
        <fullName evidence="6">PLP-dependent aminotransferase family protein</fullName>
    </submittedName>
</protein>
<keyword evidence="4" id="KW-0663">Pyridoxal phosphate</keyword>
<proteinExistence type="predicted"/>
<keyword evidence="7" id="KW-1185">Reference proteome</keyword>
<dbReference type="PANTHER" id="PTHR42790">
    <property type="entry name" value="AMINOTRANSFERASE"/>
    <property type="match status" value="1"/>
</dbReference>
<evidence type="ECO:0000259" key="5">
    <source>
        <dbReference type="Pfam" id="PF00155"/>
    </source>
</evidence>
<dbReference type="Gene3D" id="3.90.1150.10">
    <property type="entry name" value="Aspartate Aminotransferase, domain 1"/>
    <property type="match status" value="1"/>
</dbReference>
<dbReference type="SUPFAM" id="SSF53383">
    <property type="entry name" value="PLP-dependent transferases"/>
    <property type="match status" value="1"/>
</dbReference>
<dbReference type="InterPro" id="IPR015421">
    <property type="entry name" value="PyrdxlP-dep_Trfase_major"/>
</dbReference>
<name>A0ABV1E109_9FIRM</name>
<dbReference type="InterPro" id="IPR015424">
    <property type="entry name" value="PyrdxlP-dep_Trfase"/>
</dbReference>
<evidence type="ECO:0000256" key="2">
    <source>
        <dbReference type="ARBA" id="ARBA00022576"/>
    </source>
</evidence>
<organism evidence="6 7">
    <name type="scientific">Solibaculum intestinale</name>
    <dbReference type="NCBI Taxonomy" id="3133165"/>
    <lineage>
        <taxon>Bacteria</taxon>
        <taxon>Bacillati</taxon>
        <taxon>Bacillota</taxon>
        <taxon>Clostridia</taxon>
        <taxon>Eubacteriales</taxon>
        <taxon>Oscillospiraceae</taxon>
        <taxon>Solibaculum</taxon>
    </lineage>
</organism>
<evidence type="ECO:0000256" key="1">
    <source>
        <dbReference type="ARBA" id="ARBA00001933"/>
    </source>
</evidence>
<gene>
    <name evidence="6" type="ORF">WMO26_06195</name>
</gene>
<reference evidence="6 7" key="1">
    <citation type="submission" date="2024-03" db="EMBL/GenBank/DDBJ databases">
        <title>Human intestinal bacterial collection.</title>
        <authorList>
            <person name="Pauvert C."/>
            <person name="Hitch T.C.A."/>
            <person name="Clavel T."/>
        </authorList>
    </citation>
    <scope>NUCLEOTIDE SEQUENCE [LARGE SCALE GENOMIC DNA]</scope>
    <source>
        <strain evidence="6 7">CLA-JM-H44</strain>
    </source>
</reference>
<sequence>MTYSFADRVMALQPSAIREILKFTSDPEVISFAAGNPAPEAFPVEAIRAISADIFEHHPIEALQYSITEGYTPLRNTLKKYMSEKYDSVKDFDELIITTGAQQVMELTTKSLCNEGDTILCEAPSFIGSLNAFRSYGVNLRGIPVDNDGINLEALETALKEEKKAKFLYVIPNFQNPSGVTMSLAKRKAVYALAKQYGVMILEDNPYGEVRFAGEPLPNIKSMDEDGIVIYAGSFSKVISSGMRVGYAIAPTEVMQKIIVCKQVSDVHTTIWAQMVIDRFMTGGGFEAHLERNRGIYRGKCNLMIELMERHLPDSIRFVRPQGGLFLWCQLPDSIDMPAFAKRAVERYKVAVVPGNAFLTDESQPCNAVRLNFSTPTNEQMVKGMELLGKCFADFEA</sequence>
<dbReference type="EMBL" id="JBBMFD010000008">
    <property type="protein sequence ID" value="MEQ2440415.1"/>
    <property type="molecule type" value="Genomic_DNA"/>
</dbReference>
<feature type="domain" description="Aminotransferase class I/classII large" evidence="5">
    <location>
        <begin position="28"/>
        <end position="383"/>
    </location>
</feature>
<evidence type="ECO:0000313" key="6">
    <source>
        <dbReference type="EMBL" id="MEQ2440415.1"/>
    </source>
</evidence>